<evidence type="ECO:0000256" key="2">
    <source>
        <dbReference type="ARBA" id="ARBA00022448"/>
    </source>
</evidence>
<dbReference type="PANTHER" id="PTHR42948">
    <property type="entry name" value="TRANSPORTER"/>
    <property type="match status" value="1"/>
</dbReference>
<dbReference type="CDD" id="cd10334">
    <property type="entry name" value="SLC6sbd_u1"/>
    <property type="match status" value="1"/>
</dbReference>
<dbReference type="GO" id="GO:0016020">
    <property type="term" value="C:membrane"/>
    <property type="evidence" value="ECO:0007669"/>
    <property type="project" value="UniProtKB-SubCell"/>
</dbReference>
<keyword evidence="5 6" id="KW-0472">Membrane</keyword>
<evidence type="ECO:0000256" key="3">
    <source>
        <dbReference type="ARBA" id="ARBA00022692"/>
    </source>
</evidence>
<evidence type="ECO:0000256" key="4">
    <source>
        <dbReference type="ARBA" id="ARBA00022989"/>
    </source>
</evidence>
<gene>
    <name evidence="7" type="ORF">J2S13_001559</name>
</gene>
<accession>A0AAJ1WIZ2</accession>
<evidence type="ECO:0000313" key="8">
    <source>
        <dbReference type="Proteomes" id="UP001237207"/>
    </source>
</evidence>
<feature type="transmembrane region" description="Helical" evidence="6">
    <location>
        <begin position="427"/>
        <end position="445"/>
    </location>
</feature>
<organism evidence="7 8">
    <name type="scientific">Oikeobacillus pervagus</name>
    <dbReference type="NCBI Taxonomy" id="1325931"/>
    <lineage>
        <taxon>Bacteria</taxon>
        <taxon>Bacillati</taxon>
        <taxon>Bacillota</taxon>
        <taxon>Bacilli</taxon>
        <taxon>Bacillales</taxon>
        <taxon>Bacillaceae</taxon>
        <taxon>Oikeobacillus</taxon>
    </lineage>
</organism>
<name>A0AAJ1WIZ2_9BACI</name>
<dbReference type="Pfam" id="PF00209">
    <property type="entry name" value="SNF"/>
    <property type="match status" value="2"/>
</dbReference>
<dbReference type="AlphaFoldDB" id="A0AAJ1WIZ2"/>
<evidence type="ECO:0000313" key="7">
    <source>
        <dbReference type="EMBL" id="MDQ0215160.1"/>
    </source>
</evidence>
<dbReference type="PRINTS" id="PR00176">
    <property type="entry name" value="NANEUSMPORT"/>
</dbReference>
<keyword evidence="3 6" id="KW-0812">Transmembrane</keyword>
<evidence type="ECO:0000256" key="1">
    <source>
        <dbReference type="ARBA" id="ARBA00004141"/>
    </source>
</evidence>
<feature type="transmembrane region" description="Helical" evidence="6">
    <location>
        <begin position="316"/>
        <end position="341"/>
    </location>
</feature>
<dbReference type="RefSeq" id="WP_307257157.1">
    <property type="nucleotide sequence ID" value="NZ_JAUSUC010000015.1"/>
</dbReference>
<keyword evidence="2" id="KW-0813">Transport</keyword>
<feature type="transmembrane region" description="Helical" evidence="6">
    <location>
        <begin position="465"/>
        <end position="484"/>
    </location>
</feature>
<evidence type="ECO:0000256" key="5">
    <source>
        <dbReference type="ARBA" id="ARBA00023136"/>
    </source>
</evidence>
<comment type="subcellular location">
    <subcellularLocation>
        <location evidence="1">Membrane</location>
        <topology evidence="1">Multi-pass membrane protein</topology>
    </subcellularLocation>
</comment>
<dbReference type="InterPro" id="IPR037272">
    <property type="entry name" value="SNS_sf"/>
</dbReference>
<feature type="transmembrane region" description="Helical" evidence="6">
    <location>
        <begin position="85"/>
        <end position="114"/>
    </location>
</feature>
<dbReference type="InterPro" id="IPR000175">
    <property type="entry name" value="Na/ntran_symport"/>
</dbReference>
<sequence>MSQRPEWGTRAGFILAAVGSAIGLGNIWRFPAVAYENGGGAFFLPYLFALLTAGIPLLVMEFTLGHKYRGSSPLTFARLSKGSEWLGWWQVAISFFIATYYSVIIAWAMSYAVFSFNLGWGKDPKSFLIGDYLQVTDAGKFGDMVPGVFIPLVIVWIVALGVLFAGVKKGIEKANKVMIPLLVTLFLIIVVRALTLDGAIEGLNTFFKPDWSALSNGTVWIAAYGQIFFSLSIGFAIMITYSSYLPKKSDITNNAFITGFSNSSFELLAGIGVFSALGFMAAQQGVPVDQVVESGVILAFAVFPEIINQFPFANEFFGVLFFGSLVLAGLTSLISIVETFVAGVQDKFNVSRTTSVLVGGGLAALISVVYATQGGLNFLDVVDYFINTFGVALAGLVEVVFVSWYIKQLNPLQNYANAISDIRLGGWWKLCLGVITPLVLGYMTYDNLKQNLISAYGDYPRNFIFNYGWTVALGAILIGVVLSMKSWKGQTLEIPSEVEKKEVS</sequence>
<protein>
    <submittedName>
        <fullName evidence="7">NSS family neurotransmitter:Na+ symporter</fullName>
    </submittedName>
</protein>
<feature type="transmembrane region" description="Helical" evidence="6">
    <location>
        <begin position="43"/>
        <end position="64"/>
    </location>
</feature>
<feature type="transmembrane region" description="Helical" evidence="6">
    <location>
        <begin position="353"/>
        <end position="372"/>
    </location>
</feature>
<dbReference type="Proteomes" id="UP001237207">
    <property type="component" value="Unassembled WGS sequence"/>
</dbReference>
<dbReference type="PROSITE" id="PS50267">
    <property type="entry name" value="NA_NEUROTRAN_SYMP_3"/>
    <property type="match status" value="1"/>
</dbReference>
<dbReference type="NCBIfam" id="NF037979">
    <property type="entry name" value="Na_transp"/>
    <property type="match status" value="1"/>
</dbReference>
<keyword evidence="8" id="KW-1185">Reference proteome</keyword>
<feature type="transmembrane region" description="Helical" evidence="6">
    <location>
        <begin position="265"/>
        <end position="282"/>
    </location>
</feature>
<feature type="transmembrane region" description="Helical" evidence="6">
    <location>
        <begin position="384"/>
        <end position="406"/>
    </location>
</feature>
<comment type="caution">
    <text evidence="7">The sequence shown here is derived from an EMBL/GenBank/DDBJ whole genome shotgun (WGS) entry which is preliminary data.</text>
</comment>
<dbReference type="EMBL" id="JAUSUC010000015">
    <property type="protein sequence ID" value="MDQ0215160.1"/>
    <property type="molecule type" value="Genomic_DNA"/>
</dbReference>
<dbReference type="SUPFAM" id="SSF161070">
    <property type="entry name" value="SNF-like"/>
    <property type="match status" value="1"/>
</dbReference>
<reference evidence="7" key="1">
    <citation type="submission" date="2023-07" db="EMBL/GenBank/DDBJ databases">
        <title>Genomic Encyclopedia of Type Strains, Phase IV (KMG-IV): sequencing the most valuable type-strain genomes for metagenomic binning, comparative biology and taxonomic classification.</title>
        <authorList>
            <person name="Goeker M."/>
        </authorList>
    </citation>
    <scope>NUCLEOTIDE SEQUENCE</scope>
    <source>
        <strain evidence="7">DSM 23947</strain>
    </source>
</reference>
<evidence type="ECO:0000256" key="6">
    <source>
        <dbReference type="SAM" id="Phobius"/>
    </source>
</evidence>
<dbReference type="PANTHER" id="PTHR42948:SF1">
    <property type="entry name" value="TRANSPORTER"/>
    <property type="match status" value="1"/>
</dbReference>
<feature type="transmembrane region" description="Helical" evidence="6">
    <location>
        <begin position="220"/>
        <end position="244"/>
    </location>
</feature>
<feature type="transmembrane region" description="Helical" evidence="6">
    <location>
        <begin position="148"/>
        <end position="167"/>
    </location>
</feature>
<feature type="transmembrane region" description="Helical" evidence="6">
    <location>
        <begin position="12"/>
        <end position="31"/>
    </location>
</feature>
<proteinExistence type="predicted"/>
<feature type="transmembrane region" description="Helical" evidence="6">
    <location>
        <begin position="179"/>
        <end position="200"/>
    </location>
</feature>
<keyword evidence="4 6" id="KW-1133">Transmembrane helix</keyword>